<reference evidence="1" key="1">
    <citation type="submission" date="2021-01" db="EMBL/GenBank/DDBJ databases">
        <title>Chromosome-level genome assembly of a human fungal pathogen reveals clustering of transcriptionally co-regulated genes.</title>
        <authorList>
            <person name="Voorhies M."/>
            <person name="Cohen S."/>
            <person name="Shea T.P."/>
            <person name="Petrus S."/>
            <person name="Munoz J.F."/>
            <person name="Poplawski S."/>
            <person name="Goldman W.E."/>
            <person name="Michael T."/>
            <person name="Cuomo C.A."/>
            <person name="Sil A."/>
            <person name="Beyhan S."/>
        </authorList>
    </citation>
    <scope>NUCLEOTIDE SEQUENCE</scope>
    <source>
        <strain evidence="1">WU24</strain>
    </source>
</reference>
<dbReference type="EMBL" id="CP069115">
    <property type="protein sequence ID" value="QSS66026.1"/>
    <property type="molecule type" value="Genomic_DNA"/>
</dbReference>
<accession>A0A8A1MHS1</accession>
<protein>
    <submittedName>
        <fullName evidence="1">Uncharacterized protein</fullName>
    </submittedName>
</protein>
<evidence type="ECO:0000313" key="2">
    <source>
        <dbReference type="Proteomes" id="UP000663671"/>
    </source>
</evidence>
<dbReference type="Proteomes" id="UP000663671">
    <property type="component" value="Chromosome 3"/>
</dbReference>
<dbReference type="AlphaFoldDB" id="A0A8A1MHS1"/>
<proteinExistence type="predicted"/>
<gene>
    <name evidence="1" type="ORF">I7I51_06877</name>
</gene>
<dbReference type="VEuPathDB" id="FungiDB:I7I51_06877"/>
<sequence>MDTSIPVHPPPQPGRNTTNQAYSYLDIQGLQTWQSFNLETILQQYQNVLNGAVIAADPMPVSPPRPITAENVLQAQICEILRPRIRRSLRVGFAFLANNGGMQGRTELCFDVGESARAIENYKPDTAYFDIHAAPATAPNRAPGDVKPSWKWRTDMRGSQIVSQRNEYRQALSQVNFYMNQHNSRYGFLVSNQELVAIRKLDQNGNLELAQPILWTTGGTATQPRLTVMLALWCIVTEKALSAGSLQELYGLVESNPTSTTLYLGAHICGAATLNHAYNLRVNGPNR</sequence>
<dbReference type="OrthoDB" id="4183218at2759"/>
<organism evidence="1 2">
    <name type="scientific">Ajellomyces capsulatus</name>
    <name type="common">Darling's disease fungus</name>
    <name type="synonym">Histoplasma capsulatum</name>
    <dbReference type="NCBI Taxonomy" id="5037"/>
    <lineage>
        <taxon>Eukaryota</taxon>
        <taxon>Fungi</taxon>
        <taxon>Dikarya</taxon>
        <taxon>Ascomycota</taxon>
        <taxon>Pezizomycotina</taxon>
        <taxon>Eurotiomycetes</taxon>
        <taxon>Eurotiomycetidae</taxon>
        <taxon>Onygenales</taxon>
        <taxon>Ajellomycetaceae</taxon>
        <taxon>Histoplasma</taxon>
    </lineage>
</organism>
<name>A0A8A1MHS1_AJECA</name>
<evidence type="ECO:0000313" key="1">
    <source>
        <dbReference type="EMBL" id="QSS66026.1"/>
    </source>
</evidence>